<organism evidence="2 3">
    <name type="scientific">Laodelphax striatellus</name>
    <name type="common">Small brown planthopper</name>
    <name type="synonym">Delphax striatella</name>
    <dbReference type="NCBI Taxonomy" id="195883"/>
    <lineage>
        <taxon>Eukaryota</taxon>
        <taxon>Metazoa</taxon>
        <taxon>Ecdysozoa</taxon>
        <taxon>Arthropoda</taxon>
        <taxon>Hexapoda</taxon>
        <taxon>Insecta</taxon>
        <taxon>Pterygota</taxon>
        <taxon>Neoptera</taxon>
        <taxon>Paraneoptera</taxon>
        <taxon>Hemiptera</taxon>
        <taxon>Auchenorrhyncha</taxon>
        <taxon>Fulgoroidea</taxon>
        <taxon>Delphacidae</taxon>
        <taxon>Criomorphinae</taxon>
        <taxon>Laodelphax</taxon>
    </lineage>
</organism>
<feature type="compositionally biased region" description="Low complexity" evidence="1">
    <location>
        <begin position="18"/>
        <end position="32"/>
    </location>
</feature>
<keyword evidence="3" id="KW-1185">Reference proteome</keyword>
<feature type="compositionally biased region" description="Polar residues" evidence="1">
    <location>
        <begin position="44"/>
        <end position="58"/>
    </location>
</feature>
<dbReference type="AlphaFoldDB" id="A0A482WT48"/>
<sequence>MFVAEPVARLLRSVRGRGQVSVRAVSVSQPSSRSDRRRQRPAYDTQTFTQNPRNVTESAQREKDGRQR</sequence>
<reference evidence="2 3" key="1">
    <citation type="journal article" date="2017" name="Gigascience">
        <title>Genome sequence of the small brown planthopper, Laodelphax striatellus.</title>
        <authorList>
            <person name="Zhu J."/>
            <person name="Jiang F."/>
            <person name="Wang X."/>
            <person name="Yang P."/>
            <person name="Bao Y."/>
            <person name="Zhao W."/>
            <person name="Wang W."/>
            <person name="Lu H."/>
            <person name="Wang Q."/>
            <person name="Cui N."/>
            <person name="Li J."/>
            <person name="Chen X."/>
            <person name="Luo L."/>
            <person name="Yu J."/>
            <person name="Kang L."/>
            <person name="Cui F."/>
        </authorList>
    </citation>
    <scope>NUCLEOTIDE SEQUENCE [LARGE SCALE GENOMIC DNA]</scope>
    <source>
        <strain evidence="2">Lst14</strain>
    </source>
</reference>
<gene>
    <name evidence="2" type="ORF">LSTR_LSTR014399</name>
</gene>
<evidence type="ECO:0000256" key="1">
    <source>
        <dbReference type="SAM" id="MobiDB-lite"/>
    </source>
</evidence>
<protein>
    <submittedName>
        <fullName evidence="2">Uncharacterized protein</fullName>
    </submittedName>
</protein>
<dbReference type="EMBL" id="QKKF02026883">
    <property type="protein sequence ID" value="RZF36170.1"/>
    <property type="molecule type" value="Genomic_DNA"/>
</dbReference>
<proteinExistence type="predicted"/>
<dbReference type="InParanoid" id="A0A482WT48"/>
<dbReference type="Proteomes" id="UP000291343">
    <property type="component" value="Unassembled WGS sequence"/>
</dbReference>
<feature type="compositionally biased region" description="Basic and acidic residues" evidence="1">
    <location>
        <begin position="59"/>
        <end position="68"/>
    </location>
</feature>
<evidence type="ECO:0000313" key="2">
    <source>
        <dbReference type="EMBL" id="RZF36170.1"/>
    </source>
</evidence>
<name>A0A482WT48_LAOST</name>
<feature type="region of interest" description="Disordered" evidence="1">
    <location>
        <begin position="18"/>
        <end position="68"/>
    </location>
</feature>
<evidence type="ECO:0000313" key="3">
    <source>
        <dbReference type="Proteomes" id="UP000291343"/>
    </source>
</evidence>
<accession>A0A482WT48</accession>
<comment type="caution">
    <text evidence="2">The sequence shown here is derived from an EMBL/GenBank/DDBJ whole genome shotgun (WGS) entry which is preliminary data.</text>
</comment>